<gene>
    <name evidence="2" type="ORF">ANE_LOCUS18184</name>
</gene>
<dbReference type="OrthoDB" id="9514740at2759"/>
<evidence type="ECO:0000313" key="2">
    <source>
        <dbReference type="EMBL" id="VVB07740.1"/>
    </source>
</evidence>
<dbReference type="PANTHER" id="PTHR31681:SF38">
    <property type="entry name" value="PARP CATALYTIC DOMAIN-CONTAINING PROTEIN"/>
    <property type="match status" value="1"/>
</dbReference>
<evidence type="ECO:0000256" key="1">
    <source>
        <dbReference type="SAM" id="MobiDB-lite"/>
    </source>
</evidence>
<evidence type="ECO:0000313" key="3">
    <source>
        <dbReference type="Proteomes" id="UP000489600"/>
    </source>
</evidence>
<dbReference type="EMBL" id="CABITT030000006">
    <property type="protein sequence ID" value="VVB07740.1"/>
    <property type="molecule type" value="Genomic_DNA"/>
</dbReference>
<dbReference type="SUPFAM" id="SSF56399">
    <property type="entry name" value="ADP-ribosylation"/>
    <property type="match status" value="1"/>
</dbReference>
<dbReference type="AlphaFoldDB" id="A0A565C269"/>
<name>A0A565C269_9BRAS</name>
<feature type="region of interest" description="Disordered" evidence="1">
    <location>
        <begin position="44"/>
        <end position="107"/>
    </location>
</feature>
<sequence>MPIGWVKSLHCKSRAYDDVYHHHSNNGKLLLPSYSCRKSVKDVVANTRPGSGSGSVYKSPKPDPNRNRFRSSSCRPESEPNSYNPTRRSVSVRSSSESTAVPVLTDLPDGHPSRNVVEIIFQSSWSSDEFPGRVEMIFKVENGSKAVTRFEEYREAVKSRSRRLKLDSDDGGACDEDARCSADGNETMRFYPMGPIPGGINGGAWVFPGGKGNAICTYSGSGEAHVSTGGGGGRRAMLICRVIAGRVGKRGEFGSDSVAGQGGELIVFDARAVLPCFLIFFRL</sequence>
<dbReference type="Proteomes" id="UP000489600">
    <property type="component" value="Unassembled WGS sequence"/>
</dbReference>
<evidence type="ECO:0008006" key="4">
    <source>
        <dbReference type="Google" id="ProtNLM"/>
    </source>
</evidence>
<feature type="compositionally biased region" description="Low complexity" evidence="1">
    <location>
        <begin position="87"/>
        <end position="98"/>
    </location>
</feature>
<comment type="caution">
    <text evidence="2">The sequence shown here is derived from an EMBL/GenBank/DDBJ whole genome shotgun (WGS) entry which is preliminary data.</text>
</comment>
<organism evidence="2 3">
    <name type="scientific">Arabis nemorensis</name>
    <dbReference type="NCBI Taxonomy" id="586526"/>
    <lineage>
        <taxon>Eukaryota</taxon>
        <taxon>Viridiplantae</taxon>
        <taxon>Streptophyta</taxon>
        <taxon>Embryophyta</taxon>
        <taxon>Tracheophyta</taxon>
        <taxon>Spermatophyta</taxon>
        <taxon>Magnoliopsida</taxon>
        <taxon>eudicotyledons</taxon>
        <taxon>Gunneridae</taxon>
        <taxon>Pentapetalae</taxon>
        <taxon>rosids</taxon>
        <taxon>malvids</taxon>
        <taxon>Brassicales</taxon>
        <taxon>Brassicaceae</taxon>
        <taxon>Arabideae</taxon>
        <taxon>Arabis</taxon>
    </lineage>
</organism>
<proteinExistence type="predicted"/>
<dbReference type="Gene3D" id="3.90.228.10">
    <property type="match status" value="1"/>
</dbReference>
<reference evidence="2" key="1">
    <citation type="submission" date="2019-07" db="EMBL/GenBank/DDBJ databases">
        <authorList>
            <person name="Dittberner H."/>
        </authorList>
    </citation>
    <scope>NUCLEOTIDE SEQUENCE [LARGE SCALE GENOMIC DNA]</scope>
</reference>
<feature type="compositionally biased region" description="Polar residues" evidence="1">
    <location>
        <begin position="70"/>
        <end position="86"/>
    </location>
</feature>
<protein>
    <recommendedName>
        <fullName evidence="4">PARP catalytic domain-containing protein</fullName>
    </recommendedName>
</protein>
<keyword evidence="3" id="KW-1185">Reference proteome</keyword>
<dbReference type="PANTHER" id="PTHR31681">
    <property type="entry name" value="C2H2-LIKE ZINC FINGER PROTEIN"/>
    <property type="match status" value="1"/>
</dbReference>
<accession>A0A565C269</accession>